<dbReference type="Proteomes" id="UP000177279">
    <property type="component" value="Unassembled WGS sequence"/>
</dbReference>
<evidence type="ECO:0000256" key="2">
    <source>
        <dbReference type="SAM" id="Phobius"/>
    </source>
</evidence>
<reference evidence="3 4" key="1">
    <citation type="journal article" date="2016" name="Nat. Commun.">
        <title>Thousands of microbial genomes shed light on interconnected biogeochemical processes in an aquifer system.</title>
        <authorList>
            <person name="Anantharaman K."/>
            <person name="Brown C.T."/>
            <person name="Hug L.A."/>
            <person name="Sharon I."/>
            <person name="Castelle C.J."/>
            <person name="Probst A.J."/>
            <person name="Thomas B.C."/>
            <person name="Singh A."/>
            <person name="Wilkins M.J."/>
            <person name="Karaoz U."/>
            <person name="Brodie E.L."/>
            <person name="Williams K.H."/>
            <person name="Hubbard S.S."/>
            <person name="Banfield J.F."/>
        </authorList>
    </citation>
    <scope>NUCLEOTIDE SEQUENCE [LARGE SCALE GENOMIC DNA]</scope>
</reference>
<organism evidence="3 4">
    <name type="scientific">Candidatus Zambryskibacteria bacterium RIFCSPHIGHO2_02_FULL_43_37</name>
    <dbReference type="NCBI Taxonomy" id="1802749"/>
    <lineage>
        <taxon>Bacteria</taxon>
        <taxon>Candidatus Zambryskiibacteriota</taxon>
    </lineage>
</organism>
<proteinExistence type="predicted"/>
<feature type="transmembrane region" description="Helical" evidence="2">
    <location>
        <begin position="38"/>
        <end position="63"/>
    </location>
</feature>
<comment type="caution">
    <text evidence="3">The sequence shown here is derived from an EMBL/GenBank/DDBJ whole genome shotgun (WGS) entry which is preliminary data.</text>
</comment>
<keyword evidence="2" id="KW-0472">Membrane</keyword>
<evidence type="ECO:0000313" key="4">
    <source>
        <dbReference type="Proteomes" id="UP000177279"/>
    </source>
</evidence>
<evidence type="ECO:0000313" key="3">
    <source>
        <dbReference type="EMBL" id="OHA96467.1"/>
    </source>
</evidence>
<protein>
    <recommendedName>
        <fullName evidence="5">PilN domain-containing protein</fullName>
    </recommendedName>
</protein>
<gene>
    <name evidence="3" type="ORF">A3D49_01100</name>
</gene>
<feature type="region of interest" description="Disordered" evidence="1">
    <location>
        <begin position="1"/>
        <end position="21"/>
    </location>
</feature>
<sequence>MPPKFESSFIPKGPAAASAGATYGSAPLTAKRKGERTILGFIAGIVFTISIFAALAALGYKFYLNSSIENMKTELEAGRAALETETVSEIIRLNNRLLAAEALISRHRAVSPIFRFLDEATVKTVRFTDFYFSTDDIGPRVNIKGEAKSYAALALQAELMNKSPLFKNPVFSDLRLDDKGNVEFTFAASVDPTLVSYKKEIEKQQPTTNNLQPTATSTTTTTKSVATTTKATTTPR</sequence>
<evidence type="ECO:0008006" key="5">
    <source>
        <dbReference type="Google" id="ProtNLM"/>
    </source>
</evidence>
<feature type="region of interest" description="Disordered" evidence="1">
    <location>
        <begin position="202"/>
        <end position="236"/>
    </location>
</feature>
<feature type="compositionally biased region" description="Low complexity" evidence="1">
    <location>
        <begin position="214"/>
        <end position="236"/>
    </location>
</feature>
<feature type="compositionally biased region" description="Polar residues" evidence="1">
    <location>
        <begin position="204"/>
        <end position="213"/>
    </location>
</feature>
<keyword evidence="2" id="KW-1133">Transmembrane helix</keyword>
<dbReference type="EMBL" id="MHVS01000005">
    <property type="protein sequence ID" value="OHA96467.1"/>
    <property type="molecule type" value="Genomic_DNA"/>
</dbReference>
<keyword evidence="2" id="KW-0812">Transmembrane</keyword>
<name>A0A1G2TGQ1_9BACT</name>
<evidence type="ECO:0000256" key="1">
    <source>
        <dbReference type="SAM" id="MobiDB-lite"/>
    </source>
</evidence>
<accession>A0A1G2TGQ1</accession>
<dbReference type="AlphaFoldDB" id="A0A1G2TGQ1"/>